<dbReference type="EC" id="3.1.1.-" evidence="3"/>
<sequence>MRLASVWLLAAAAAMRLVVALPAATSCSQPTVHLPQGTVKGMVDDAYQLDQFLGIPYAKPPVGDLRFARPQPVDASDAVIDATQFGDICMQPPAGFNMSEDCLNLNVIRPKGVVAGAKLPVLVWIYGGAFFAGSTPAYNASELVARSAAMGKPIVFVAISYRVGPFGFLGGKEVVADGTPNAGLYDQRLALKWVQHNIARFGGDAGRVTIFGQSAGAMSVALQTFAYDGNTHGLFHAAIMDSGGIAPGPLLTPEHPTVQSTFEQLAAGVGCTQAPLLKCLRSANATQVQSTGMQLTAKAGGTFPVPGALAFLPLVDYTLITDYPSVNLAQGKLADIPVISGNALDEGTLFAQKALNSSADFETWVRSAAVIYNTTYTERALQRVFELYPDDPVQGSPYPNEGTSTSAATLDVGSRMYPPLESNQYKRSAAFFGDFTFNAHRRTYLHAAVGGARKNSRNVWSFEFRQNDMYPNGTGSALGAFHGSELKYLFIRPDGRQKDPQLAEQMPRSYVSFTYYHDPSRLSSLPWTRYTTGEVLQLKGGNVTTVPDTFRKDAMHALTNPRSAAVFGF</sequence>
<dbReference type="GO" id="GO:0016787">
    <property type="term" value="F:hydrolase activity"/>
    <property type="evidence" value="ECO:0007669"/>
    <property type="project" value="UniProtKB-KW"/>
</dbReference>
<feature type="domain" description="Carboxylesterase type B" evidence="4">
    <location>
        <begin position="29"/>
        <end position="538"/>
    </location>
</feature>
<accession>A0A5C3FH73</accession>
<evidence type="ECO:0000313" key="6">
    <source>
        <dbReference type="Proteomes" id="UP000325008"/>
    </source>
</evidence>
<dbReference type="InterPro" id="IPR019826">
    <property type="entry name" value="Carboxylesterase_B_AS"/>
</dbReference>
<dbReference type="PANTHER" id="PTHR11559">
    <property type="entry name" value="CARBOXYLESTERASE"/>
    <property type="match status" value="1"/>
</dbReference>
<dbReference type="Gene3D" id="3.40.50.1820">
    <property type="entry name" value="alpha/beta hydrolase"/>
    <property type="match status" value="1"/>
</dbReference>
<organism evidence="5 6">
    <name type="scientific">Pseudozyma antarctica</name>
    <name type="common">Yeast</name>
    <name type="synonym">Candida antarctica</name>
    <dbReference type="NCBI Taxonomy" id="84753"/>
    <lineage>
        <taxon>Eukaryota</taxon>
        <taxon>Fungi</taxon>
        <taxon>Dikarya</taxon>
        <taxon>Basidiomycota</taxon>
        <taxon>Ustilaginomycotina</taxon>
        <taxon>Ustilaginomycetes</taxon>
        <taxon>Ustilaginales</taxon>
        <taxon>Ustilaginaceae</taxon>
        <taxon>Moesziomyces</taxon>
    </lineage>
</organism>
<reference evidence="5" key="1">
    <citation type="submission" date="2018-03" db="EMBL/GenBank/DDBJ databases">
        <authorList>
            <person name="Guldener U."/>
        </authorList>
    </citation>
    <scope>NUCLEOTIDE SEQUENCE [LARGE SCALE GENOMIC DNA]</scope>
    <source>
        <strain evidence="5">ATCC34888</strain>
    </source>
</reference>
<dbReference type="PROSITE" id="PS00122">
    <property type="entry name" value="CARBOXYLESTERASE_B_1"/>
    <property type="match status" value="1"/>
</dbReference>
<proteinExistence type="inferred from homology"/>
<dbReference type="Proteomes" id="UP000325008">
    <property type="component" value="Unassembled WGS sequence"/>
</dbReference>
<dbReference type="SUPFAM" id="SSF53474">
    <property type="entry name" value="alpha/beta-Hydrolases"/>
    <property type="match status" value="1"/>
</dbReference>
<keyword evidence="6" id="KW-1185">Reference proteome</keyword>
<evidence type="ECO:0000256" key="3">
    <source>
        <dbReference type="RuleBase" id="RU361235"/>
    </source>
</evidence>
<keyword evidence="2 3" id="KW-0378">Hydrolase</keyword>
<evidence type="ECO:0000313" key="5">
    <source>
        <dbReference type="EMBL" id="SPO43055.1"/>
    </source>
</evidence>
<dbReference type="InterPro" id="IPR050309">
    <property type="entry name" value="Type-B_Carboxylest/Lipase"/>
</dbReference>
<keyword evidence="3" id="KW-0732">Signal</keyword>
<protein>
    <recommendedName>
        <fullName evidence="3">Carboxylic ester hydrolase</fullName>
        <ecNumber evidence="3">3.1.1.-</ecNumber>
    </recommendedName>
</protein>
<dbReference type="InterPro" id="IPR002018">
    <property type="entry name" value="CarbesteraseB"/>
</dbReference>
<dbReference type="PROSITE" id="PS51257">
    <property type="entry name" value="PROKAR_LIPOPROTEIN"/>
    <property type="match status" value="1"/>
</dbReference>
<dbReference type="OrthoDB" id="408631at2759"/>
<comment type="caution">
    <text evidence="5">The sequence shown here is derived from an EMBL/GenBank/DDBJ whole genome shotgun (WGS) entry which is preliminary data.</text>
</comment>
<dbReference type="RefSeq" id="XP_014659802.1">
    <property type="nucleotide sequence ID" value="XM_014804316.1"/>
</dbReference>
<dbReference type="InterPro" id="IPR029058">
    <property type="entry name" value="AB_hydrolase_fold"/>
</dbReference>
<dbReference type="AlphaFoldDB" id="A0A5C3FH73"/>
<evidence type="ECO:0000256" key="1">
    <source>
        <dbReference type="ARBA" id="ARBA00005964"/>
    </source>
</evidence>
<dbReference type="EMBL" id="OOIQ01000001">
    <property type="protein sequence ID" value="SPO43055.1"/>
    <property type="molecule type" value="Genomic_DNA"/>
</dbReference>
<dbReference type="Pfam" id="PF00135">
    <property type="entry name" value="COesterase"/>
    <property type="match status" value="1"/>
</dbReference>
<gene>
    <name evidence="5" type="ORF">PSANT_00739</name>
</gene>
<comment type="similarity">
    <text evidence="1 3">Belongs to the type-B carboxylesterase/lipase family.</text>
</comment>
<evidence type="ECO:0000256" key="2">
    <source>
        <dbReference type="ARBA" id="ARBA00022801"/>
    </source>
</evidence>
<evidence type="ECO:0000259" key="4">
    <source>
        <dbReference type="Pfam" id="PF00135"/>
    </source>
</evidence>
<feature type="chain" id="PRO_5023025091" description="Carboxylic ester hydrolase" evidence="3">
    <location>
        <begin position="21"/>
        <end position="569"/>
    </location>
</feature>
<feature type="signal peptide" evidence="3">
    <location>
        <begin position="1"/>
        <end position="20"/>
    </location>
</feature>
<name>A0A5C3FH73_PSEA2</name>